<accession>A0ABD5NG75</accession>
<keyword evidence="3" id="KW-1133">Transmembrane helix</keyword>
<dbReference type="GeneID" id="69118706"/>
<sequence length="170" mass="18031">MAPVPLLPSLALVAVLLAVSAFFSSTEIALFSLTPDRIDELAAGDDRGPELQRLREDPHRLLVTILVGNNVVNIAISSVLTVLLVAYLPPELAVVGTTLAATALVLVCGEILPKSWGLANAESWALLVARPVRYIALVLWPLVAFFDALTRGLSAALGGSADIERELLED</sequence>
<evidence type="ECO:0000256" key="2">
    <source>
        <dbReference type="ARBA" id="ARBA00023122"/>
    </source>
</evidence>
<dbReference type="PROSITE" id="PS51846">
    <property type="entry name" value="CNNM"/>
    <property type="match status" value="1"/>
</dbReference>
<evidence type="ECO:0000256" key="1">
    <source>
        <dbReference type="ARBA" id="ARBA00022737"/>
    </source>
</evidence>
<gene>
    <name evidence="5" type="ORF">ACFOKC_11205</name>
</gene>
<feature type="transmembrane region" description="Helical" evidence="3">
    <location>
        <begin position="92"/>
        <end position="112"/>
    </location>
</feature>
<dbReference type="AlphaFoldDB" id="A0ABD5NG75"/>
<dbReference type="Pfam" id="PF01595">
    <property type="entry name" value="CNNM"/>
    <property type="match status" value="1"/>
</dbReference>
<dbReference type="Proteomes" id="UP001595660">
    <property type="component" value="Unassembled WGS sequence"/>
</dbReference>
<keyword evidence="2" id="KW-0129">CBS domain</keyword>
<dbReference type="PANTHER" id="PTHR22777">
    <property type="entry name" value="HEMOLYSIN-RELATED"/>
    <property type="match status" value="1"/>
</dbReference>
<keyword evidence="3" id="KW-0472">Membrane</keyword>
<feature type="transmembrane region" description="Helical" evidence="3">
    <location>
        <begin position="61"/>
        <end position="85"/>
    </location>
</feature>
<evidence type="ECO:0000256" key="3">
    <source>
        <dbReference type="SAM" id="Phobius"/>
    </source>
</evidence>
<comment type="caution">
    <text evidence="5">The sequence shown here is derived from an EMBL/GenBank/DDBJ whole genome shotgun (WGS) entry which is preliminary data.</text>
</comment>
<keyword evidence="6" id="KW-1185">Reference proteome</keyword>
<evidence type="ECO:0000259" key="4">
    <source>
        <dbReference type="PROSITE" id="PS51846"/>
    </source>
</evidence>
<keyword evidence="3" id="KW-0812">Transmembrane</keyword>
<dbReference type="RefSeq" id="WP_232570600.1">
    <property type="nucleotide sequence ID" value="NZ_CP089466.1"/>
</dbReference>
<protein>
    <submittedName>
        <fullName evidence="5">CNNM domain-containing protein</fullName>
    </submittedName>
</protein>
<name>A0ABD5NG75_9EURY</name>
<evidence type="ECO:0000313" key="6">
    <source>
        <dbReference type="Proteomes" id="UP001595660"/>
    </source>
</evidence>
<organism evidence="5 6">
    <name type="scientific">Halobacterium litoreum</name>
    <dbReference type="NCBI Taxonomy" id="2039234"/>
    <lineage>
        <taxon>Archaea</taxon>
        <taxon>Methanobacteriati</taxon>
        <taxon>Methanobacteriota</taxon>
        <taxon>Stenosarchaea group</taxon>
        <taxon>Halobacteria</taxon>
        <taxon>Halobacteriales</taxon>
        <taxon>Halobacteriaceae</taxon>
        <taxon>Halobacterium</taxon>
    </lineage>
</organism>
<feature type="transmembrane region" description="Helical" evidence="3">
    <location>
        <begin position="132"/>
        <end position="150"/>
    </location>
</feature>
<evidence type="ECO:0000313" key="5">
    <source>
        <dbReference type="EMBL" id="MFC3478287.1"/>
    </source>
</evidence>
<keyword evidence="1" id="KW-0677">Repeat</keyword>
<feature type="domain" description="CNNM transmembrane" evidence="4">
    <location>
        <begin position="2"/>
        <end position="170"/>
    </location>
</feature>
<dbReference type="PANTHER" id="PTHR22777:SF17">
    <property type="entry name" value="UPF0053 PROTEIN SLL0260"/>
    <property type="match status" value="1"/>
</dbReference>
<dbReference type="InterPro" id="IPR002550">
    <property type="entry name" value="CNNM"/>
</dbReference>
<proteinExistence type="predicted"/>
<reference evidence="5 6" key="1">
    <citation type="journal article" date="2019" name="Int. J. Syst. Evol. Microbiol.">
        <title>The Global Catalogue of Microorganisms (GCM) 10K type strain sequencing project: providing services to taxonomists for standard genome sequencing and annotation.</title>
        <authorList>
            <consortium name="The Broad Institute Genomics Platform"/>
            <consortium name="The Broad Institute Genome Sequencing Center for Infectious Disease"/>
            <person name="Wu L."/>
            <person name="Ma J."/>
        </authorList>
    </citation>
    <scope>NUCLEOTIDE SEQUENCE [LARGE SCALE GENOMIC DNA]</scope>
    <source>
        <strain evidence="5 6">CGMCC 1.12562</strain>
    </source>
</reference>
<dbReference type="EMBL" id="JBHRWN010000002">
    <property type="protein sequence ID" value="MFC3478287.1"/>
    <property type="molecule type" value="Genomic_DNA"/>
</dbReference>